<dbReference type="InterPro" id="IPR003781">
    <property type="entry name" value="CoA-bd"/>
</dbReference>
<dbReference type="SUPFAM" id="SSF56059">
    <property type="entry name" value="Glutathione synthetase ATP-binding domain-like"/>
    <property type="match status" value="1"/>
</dbReference>
<dbReference type="SUPFAM" id="SSF52210">
    <property type="entry name" value="Succinyl-CoA synthetase domains"/>
    <property type="match status" value="2"/>
</dbReference>
<dbReference type="InterPro" id="IPR016102">
    <property type="entry name" value="Succinyl-CoA_synth-like"/>
</dbReference>
<dbReference type="EMBL" id="JBGUAW010000006">
    <property type="protein sequence ID" value="MFA9461057.1"/>
    <property type="molecule type" value="Genomic_DNA"/>
</dbReference>
<dbReference type="PROSITE" id="PS50975">
    <property type="entry name" value="ATP_GRASP"/>
    <property type="match status" value="1"/>
</dbReference>
<dbReference type="PANTHER" id="PTHR43334">
    <property type="entry name" value="ACETATE--COA LIGASE [ADP-FORMING]"/>
    <property type="match status" value="1"/>
</dbReference>
<dbReference type="InterPro" id="IPR032875">
    <property type="entry name" value="Succ_CoA_lig_flav_dom"/>
</dbReference>
<dbReference type="Pfam" id="PF13607">
    <property type="entry name" value="Succ_CoA_lig"/>
    <property type="match status" value="1"/>
</dbReference>
<feature type="domain" description="N-acetyltransferase" evidence="6">
    <location>
        <begin position="737"/>
        <end position="892"/>
    </location>
</feature>
<dbReference type="SUPFAM" id="SSF51735">
    <property type="entry name" value="NAD(P)-binding Rossmann-fold domains"/>
    <property type="match status" value="1"/>
</dbReference>
<dbReference type="InterPro" id="IPR013815">
    <property type="entry name" value="ATP_grasp_subdomain_1"/>
</dbReference>
<organism evidence="7 8">
    <name type="scientific">Thiohalorhabdus methylotrophus</name>
    <dbReference type="NCBI Taxonomy" id="3242694"/>
    <lineage>
        <taxon>Bacteria</taxon>
        <taxon>Pseudomonadati</taxon>
        <taxon>Pseudomonadota</taxon>
        <taxon>Gammaproteobacteria</taxon>
        <taxon>Thiohalorhabdales</taxon>
        <taxon>Thiohalorhabdaceae</taxon>
        <taxon>Thiohalorhabdus</taxon>
    </lineage>
</organism>
<dbReference type="Gene3D" id="3.30.1490.20">
    <property type="entry name" value="ATP-grasp fold, A domain"/>
    <property type="match status" value="1"/>
</dbReference>
<dbReference type="Pfam" id="PF13549">
    <property type="entry name" value="ATP-grasp_5"/>
    <property type="match status" value="1"/>
</dbReference>
<keyword evidence="7" id="KW-0808">Transferase</keyword>
<dbReference type="Gene3D" id="3.40.50.261">
    <property type="entry name" value="Succinyl-CoA synthetase domains"/>
    <property type="match status" value="2"/>
</dbReference>
<protein>
    <submittedName>
        <fullName evidence="7">GNAT family N-acetyltransferase</fullName>
        <ecNumber evidence="7">2.3.1.-</ecNumber>
    </submittedName>
</protein>
<feature type="domain" description="ATP-grasp" evidence="5">
    <location>
        <begin position="496"/>
        <end position="532"/>
    </location>
</feature>
<dbReference type="Gene3D" id="3.30.470.20">
    <property type="entry name" value="ATP-grasp fold, B domain"/>
    <property type="match status" value="1"/>
</dbReference>
<dbReference type="CDD" id="cd04301">
    <property type="entry name" value="NAT_SF"/>
    <property type="match status" value="1"/>
</dbReference>
<keyword evidence="8" id="KW-1185">Reference proteome</keyword>
<dbReference type="SUPFAM" id="SSF55729">
    <property type="entry name" value="Acyl-CoA N-acyltransferases (Nat)"/>
    <property type="match status" value="1"/>
</dbReference>
<evidence type="ECO:0000256" key="2">
    <source>
        <dbReference type="ARBA" id="ARBA00022741"/>
    </source>
</evidence>
<keyword evidence="2 4" id="KW-0547">Nucleotide-binding</keyword>
<name>A0ABV4TUR6_9GAMM</name>
<evidence type="ECO:0000259" key="5">
    <source>
        <dbReference type="PROSITE" id="PS50975"/>
    </source>
</evidence>
<evidence type="ECO:0000259" key="6">
    <source>
        <dbReference type="PROSITE" id="PS51186"/>
    </source>
</evidence>
<dbReference type="PANTHER" id="PTHR43334:SF1">
    <property type="entry name" value="3-HYDROXYPROPIONATE--COA LIGASE [ADP-FORMING]"/>
    <property type="match status" value="1"/>
</dbReference>
<evidence type="ECO:0000256" key="3">
    <source>
        <dbReference type="ARBA" id="ARBA00022840"/>
    </source>
</evidence>
<dbReference type="InterPro" id="IPR011761">
    <property type="entry name" value="ATP-grasp"/>
</dbReference>
<dbReference type="Pfam" id="PF13302">
    <property type="entry name" value="Acetyltransf_3"/>
    <property type="match status" value="1"/>
</dbReference>
<keyword evidence="7" id="KW-0012">Acyltransferase</keyword>
<dbReference type="PROSITE" id="PS51186">
    <property type="entry name" value="GNAT"/>
    <property type="match status" value="1"/>
</dbReference>
<dbReference type="Pfam" id="PF19045">
    <property type="entry name" value="Ligase_CoA_2"/>
    <property type="match status" value="1"/>
</dbReference>
<accession>A0ABV4TUR6</accession>
<reference evidence="7 8" key="1">
    <citation type="submission" date="2024-08" db="EMBL/GenBank/DDBJ databases">
        <title>Whole-genome sequencing of halo(alkali)philic microorganisms from hypersaline lakes.</title>
        <authorList>
            <person name="Sorokin D.Y."/>
            <person name="Merkel A.Y."/>
            <person name="Messina E."/>
            <person name="Yakimov M."/>
        </authorList>
    </citation>
    <scope>NUCLEOTIDE SEQUENCE [LARGE SCALE GENOMIC DNA]</scope>
    <source>
        <strain evidence="7 8">Cl-TMA</strain>
    </source>
</reference>
<dbReference type="InterPro" id="IPR036291">
    <property type="entry name" value="NAD(P)-bd_dom_sf"/>
</dbReference>
<comment type="caution">
    <text evidence="7">The sequence shown here is derived from an EMBL/GenBank/DDBJ whole genome shotgun (WGS) entry which is preliminary data.</text>
</comment>
<dbReference type="Gene3D" id="3.40.50.720">
    <property type="entry name" value="NAD(P)-binding Rossmann-like Domain"/>
    <property type="match status" value="1"/>
</dbReference>
<sequence length="892" mass="96848">MRPHYLNKLFAPESVAVYGASEKGGSVGGQVLHNLLEGGFSGALYAVNPKYEAVMGQPCYARLADIGQRVDMAVVATPAETVPGIVRECGETGVEVAVIMSAGFGEAGGRGRRLEREIQEYARYYGMRVLGPNCLGVIRPGHGLNATFSNNSAEPGNLALVSQSGALCTAILDWARPHQVGFSAMVSLGDAADVDFGDVLDYLALDPRTSSILLYVEGIHNARRFMSGLRIAARMKPVIVVKAGRHSEGSRAAMSHTGALVGGDDVFEAALGRAGAVRARSIDQLFAAAQMLAERPKVAGDRLGIITNAGGPGVLATDRAIDVGVSVPRLAEPTLERLNQRLPAHWSGGNPLDILGDASPERYGEALSACLTDPNLDGVLAMLTPQAMTRPLEAAEAVIEARQGSDKPVLACWMGEEQVAPAWSRFLEAQVPYFGSPEAAVEAFSYLATHRRNQEMLMQVPGPRSYRSEPDVEGARLIIEGALAEHRKVLTEMESKAVLTAFGVPVLPSMEVTSANQALVVAESIGFPVAMKINSPDITHKSDVGGVRLNIANAQAVRHAYNDLMDKVRQERPEARLHGVVLERMYTQAHGRELLVGVLRDAVFGPVVSFGAGGTAVEIMRDRAVALPPLNSFLAGRLVGETRISRLLDSYRNMPAVDRTALENVLLRVSELVCELPHIQELDINPLMADPGGAWALDARIRVEAPAPTLEPYGHMAVHPYPSELGGHFQLVDGTEISIRPIRPEDAEIEQEFVRNLSEESKYFRFMRTLHELTQEMLVRFTQIDYDREMAFIAVTEREGREVELGVARYTINPDGESCELAIVVADEWRRLGLGTRLGRILMESAKDRGLQVMEGEMLSNNSEMRALAERLGFTIRPSDQDPGILVMRKEL</sequence>
<gene>
    <name evidence="7" type="ORF">ACERLL_09500</name>
</gene>
<dbReference type="InterPro" id="IPR000182">
    <property type="entry name" value="GNAT_dom"/>
</dbReference>
<keyword evidence="1" id="KW-0436">Ligase</keyword>
<dbReference type="SMART" id="SM00881">
    <property type="entry name" value="CoA_binding"/>
    <property type="match status" value="1"/>
</dbReference>
<evidence type="ECO:0000313" key="7">
    <source>
        <dbReference type="EMBL" id="MFA9461057.1"/>
    </source>
</evidence>
<keyword evidence="3 4" id="KW-0067">ATP-binding</keyword>
<dbReference type="Gene3D" id="3.40.630.30">
    <property type="match status" value="1"/>
</dbReference>
<dbReference type="InterPro" id="IPR043938">
    <property type="entry name" value="Ligase_CoA_dom"/>
</dbReference>
<dbReference type="EC" id="2.3.1.-" evidence="7"/>
<dbReference type="RefSeq" id="WP_373655845.1">
    <property type="nucleotide sequence ID" value="NZ_JBGUAW010000006.1"/>
</dbReference>
<evidence type="ECO:0000313" key="8">
    <source>
        <dbReference type="Proteomes" id="UP001575181"/>
    </source>
</evidence>
<proteinExistence type="predicted"/>
<dbReference type="InterPro" id="IPR016181">
    <property type="entry name" value="Acyl_CoA_acyltransferase"/>
</dbReference>
<dbReference type="InterPro" id="IPR051538">
    <property type="entry name" value="Acyl-CoA_Synth/Transferase"/>
</dbReference>
<dbReference type="Proteomes" id="UP001575181">
    <property type="component" value="Unassembled WGS sequence"/>
</dbReference>
<dbReference type="GO" id="GO:0016746">
    <property type="term" value="F:acyltransferase activity"/>
    <property type="evidence" value="ECO:0007669"/>
    <property type="project" value="UniProtKB-KW"/>
</dbReference>
<dbReference type="Pfam" id="PF13380">
    <property type="entry name" value="CoA_binding_2"/>
    <property type="match status" value="1"/>
</dbReference>
<evidence type="ECO:0000256" key="4">
    <source>
        <dbReference type="PROSITE-ProRule" id="PRU00409"/>
    </source>
</evidence>
<evidence type="ECO:0000256" key="1">
    <source>
        <dbReference type="ARBA" id="ARBA00022598"/>
    </source>
</evidence>